<sequence length="61" mass="7088">MVLFYVPMFHLLIDLKNLNLHAQKLKTAKQVLASILPFLLCIKNLKQSMHMLFCLESSIML</sequence>
<keyword evidence="2" id="KW-1185">Reference proteome</keyword>
<comment type="caution">
    <text evidence="1">The sequence shown here is derived from an EMBL/GenBank/DDBJ whole genome shotgun (WGS) entry which is preliminary data.</text>
</comment>
<evidence type="ECO:0000313" key="1">
    <source>
        <dbReference type="EMBL" id="PRQ46605.1"/>
    </source>
</evidence>
<reference evidence="1 2" key="1">
    <citation type="journal article" date="2018" name="Nat. Genet.">
        <title>The Rosa genome provides new insights in the design of modern roses.</title>
        <authorList>
            <person name="Bendahmane M."/>
        </authorList>
    </citation>
    <scope>NUCLEOTIDE SEQUENCE [LARGE SCALE GENOMIC DNA]</scope>
    <source>
        <strain evidence="2">cv. Old Blush</strain>
    </source>
</reference>
<dbReference type="Gramene" id="PRQ46605">
    <property type="protein sequence ID" value="PRQ46605"/>
    <property type="gene ID" value="RchiOBHm_Chr2g0090841"/>
</dbReference>
<organism evidence="1 2">
    <name type="scientific">Rosa chinensis</name>
    <name type="common">China rose</name>
    <dbReference type="NCBI Taxonomy" id="74649"/>
    <lineage>
        <taxon>Eukaryota</taxon>
        <taxon>Viridiplantae</taxon>
        <taxon>Streptophyta</taxon>
        <taxon>Embryophyta</taxon>
        <taxon>Tracheophyta</taxon>
        <taxon>Spermatophyta</taxon>
        <taxon>Magnoliopsida</taxon>
        <taxon>eudicotyledons</taxon>
        <taxon>Gunneridae</taxon>
        <taxon>Pentapetalae</taxon>
        <taxon>rosids</taxon>
        <taxon>fabids</taxon>
        <taxon>Rosales</taxon>
        <taxon>Rosaceae</taxon>
        <taxon>Rosoideae</taxon>
        <taxon>Rosoideae incertae sedis</taxon>
        <taxon>Rosa</taxon>
    </lineage>
</organism>
<protein>
    <submittedName>
        <fullName evidence="1">Uncharacterized protein</fullName>
    </submittedName>
</protein>
<gene>
    <name evidence="1" type="ORF">RchiOBHm_Chr2g0090841</name>
</gene>
<proteinExistence type="predicted"/>
<accession>A0A2P6RJL0</accession>
<name>A0A2P6RJL0_ROSCH</name>
<dbReference type="Proteomes" id="UP000238479">
    <property type="component" value="Chromosome 2"/>
</dbReference>
<evidence type="ECO:0000313" key="2">
    <source>
        <dbReference type="Proteomes" id="UP000238479"/>
    </source>
</evidence>
<dbReference type="AlphaFoldDB" id="A0A2P6RJL0"/>
<dbReference type="EMBL" id="PDCK01000040">
    <property type="protein sequence ID" value="PRQ46605.1"/>
    <property type="molecule type" value="Genomic_DNA"/>
</dbReference>